<dbReference type="RefSeq" id="WP_200318220.1">
    <property type="nucleotide sequence ID" value="NZ_JAENJH010000002.1"/>
</dbReference>
<accession>A0A934QRC6</accession>
<dbReference type="SUPFAM" id="SSF51735">
    <property type="entry name" value="NAD(P)-binding Rossmann-fold domains"/>
    <property type="match status" value="1"/>
</dbReference>
<sequence length="337" mass="35794">MTEPAPSPRIRYLTRGDVAAVGGGSSELYVDALSRALVAHADGRTVQPLKPYLRVGEGHIADRIIAMPAHVGSVAGPGVSGLKWIGSKHDNPAAGLERASGVLVLNDPDTNYPVAIMEAGLISAWRTAAVTCLAARQLARPGFTDVALVGCGVIGGTQVTALLEQFPAITTIHAFDVHESAARALAHRVGERAEVRVAASAEDAVRSGDVVVPCTVTDRPYLTFSWLKPGSFLANVSIMDTHKDVFLGADKVVVDDWDQCNREKKIINQLVLEGSFSRERLHAELGQVLAGTRPGRETDDEIILLNPMGMAVEDVACAAEVFRRAEAADVGTCLSLY</sequence>
<dbReference type="InterPro" id="IPR023866">
    <property type="entry name" value="SbnB"/>
</dbReference>
<name>A0A934QRC6_9PSEU</name>
<evidence type="ECO:0000313" key="2">
    <source>
        <dbReference type="Proteomes" id="UP000635245"/>
    </source>
</evidence>
<protein>
    <submittedName>
        <fullName evidence="1">2,3-diaminopropionate biosynthesis protein SbnB</fullName>
    </submittedName>
</protein>
<dbReference type="PIRSF" id="PIRSF001439">
    <property type="entry name" value="CryM"/>
    <property type="match status" value="1"/>
</dbReference>
<comment type="caution">
    <text evidence="1">The sequence shown here is derived from an EMBL/GenBank/DDBJ whole genome shotgun (WGS) entry which is preliminary data.</text>
</comment>
<dbReference type="InterPro" id="IPR023401">
    <property type="entry name" value="ODC_N"/>
</dbReference>
<dbReference type="PANTHER" id="PTHR13812:SF19">
    <property type="entry name" value="KETIMINE REDUCTASE MU-CRYSTALLIN"/>
    <property type="match status" value="1"/>
</dbReference>
<dbReference type="Proteomes" id="UP000635245">
    <property type="component" value="Unassembled WGS sequence"/>
</dbReference>
<dbReference type="InterPro" id="IPR036291">
    <property type="entry name" value="NAD(P)-bd_dom_sf"/>
</dbReference>
<gene>
    <name evidence="1" type="primary">sbnB</name>
    <name evidence="1" type="ORF">JHE00_13210</name>
</gene>
<dbReference type="Gene3D" id="3.30.1780.10">
    <property type="entry name" value="ornithine cyclodeaminase, domain 1"/>
    <property type="match status" value="1"/>
</dbReference>
<dbReference type="GO" id="GO:0005737">
    <property type="term" value="C:cytoplasm"/>
    <property type="evidence" value="ECO:0007669"/>
    <property type="project" value="TreeGrafter"/>
</dbReference>
<keyword evidence="2" id="KW-1185">Reference proteome</keyword>
<dbReference type="Gene3D" id="3.40.50.720">
    <property type="entry name" value="NAD(P)-binding Rossmann-like Domain"/>
    <property type="match status" value="1"/>
</dbReference>
<dbReference type="EMBL" id="JAENJH010000002">
    <property type="protein sequence ID" value="MBK1785286.1"/>
    <property type="molecule type" value="Genomic_DNA"/>
</dbReference>
<dbReference type="Pfam" id="PF02423">
    <property type="entry name" value="OCD_Mu_crystall"/>
    <property type="match status" value="1"/>
</dbReference>
<dbReference type="NCBIfam" id="TIGR03944">
    <property type="entry name" value="dehyd_SbnB_fam"/>
    <property type="match status" value="1"/>
</dbReference>
<proteinExistence type="predicted"/>
<evidence type="ECO:0000313" key="1">
    <source>
        <dbReference type="EMBL" id="MBK1785286.1"/>
    </source>
</evidence>
<dbReference type="PANTHER" id="PTHR13812">
    <property type="entry name" value="KETIMINE REDUCTASE MU-CRYSTALLIN"/>
    <property type="match status" value="1"/>
</dbReference>
<reference evidence="1" key="1">
    <citation type="submission" date="2020-12" db="EMBL/GenBank/DDBJ databases">
        <title>Prauserella sp. ASG 168, a novel actinomycete isolated from cave rock.</title>
        <authorList>
            <person name="Suriyachadkun C."/>
        </authorList>
    </citation>
    <scope>NUCLEOTIDE SEQUENCE</scope>
    <source>
        <strain evidence="1">ASG 168</strain>
    </source>
</reference>
<organism evidence="1 2">
    <name type="scientific">Prauserella cavernicola</name>
    <dbReference type="NCBI Taxonomy" id="2800127"/>
    <lineage>
        <taxon>Bacteria</taxon>
        <taxon>Bacillati</taxon>
        <taxon>Actinomycetota</taxon>
        <taxon>Actinomycetes</taxon>
        <taxon>Pseudonocardiales</taxon>
        <taxon>Pseudonocardiaceae</taxon>
        <taxon>Prauserella</taxon>
    </lineage>
</organism>
<dbReference type="AlphaFoldDB" id="A0A934QRC6"/>
<dbReference type="InterPro" id="IPR003462">
    <property type="entry name" value="ODC_Mu_crystall"/>
</dbReference>
<dbReference type="GO" id="GO:0016639">
    <property type="term" value="F:oxidoreductase activity, acting on the CH-NH2 group of donors, NAD or NADP as acceptor"/>
    <property type="evidence" value="ECO:0007669"/>
    <property type="project" value="InterPro"/>
</dbReference>
<dbReference type="GO" id="GO:0019290">
    <property type="term" value="P:siderophore biosynthetic process"/>
    <property type="evidence" value="ECO:0007669"/>
    <property type="project" value="InterPro"/>
</dbReference>